<evidence type="ECO:0000259" key="7">
    <source>
        <dbReference type="Pfam" id="PF01764"/>
    </source>
</evidence>
<dbReference type="SUPFAM" id="SSF53474">
    <property type="entry name" value="alpha/beta-Hydrolases"/>
    <property type="match status" value="1"/>
</dbReference>
<dbReference type="EMBL" id="VIEB01000151">
    <property type="protein sequence ID" value="TQE03704.1"/>
    <property type="molecule type" value="Genomic_DNA"/>
</dbReference>
<comment type="function">
    <text evidence="5">Acylhydrolase that catalyzes the hydrolysis of phospholipids at the sn-1 position.</text>
</comment>
<dbReference type="STRING" id="106549.A0A540MY63"/>
<dbReference type="Proteomes" id="UP000315295">
    <property type="component" value="Unassembled WGS sequence"/>
</dbReference>
<dbReference type="InterPro" id="IPR033556">
    <property type="entry name" value="PLA"/>
</dbReference>
<feature type="domain" description="Fungal lipase-type" evidence="7">
    <location>
        <begin position="158"/>
        <end position="327"/>
    </location>
</feature>
<accession>A0A540MY63</accession>
<dbReference type="GO" id="GO:0008970">
    <property type="term" value="F:phospholipase A1 activity"/>
    <property type="evidence" value="ECO:0007669"/>
    <property type="project" value="UniProtKB-UniRule"/>
</dbReference>
<dbReference type="PANTHER" id="PTHR31828:SF10">
    <property type="entry name" value="PHOSPHOLIPASE A1-IIDELTA"/>
    <property type="match status" value="1"/>
</dbReference>
<evidence type="ECO:0000256" key="5">
    <source>
        <dbReference type="RuleBase" id="RU367093"/>
    </source>
</evidence>
<evidence type="ECO:0000256" key="6">
    <source>
        <dbReference type="SAM" id="MobiDB-lite"/>
    </source>
</evidence>
<name>A0A540MY63_MALBA</name>
<organism evidence="8 9">
    <name type="scientific">Malus baccata</name>
    <name type="common">Siberian crab apple</name>
    <name type="synonym">Pyrus baccata</name>
    <dbReference type="NCBI Taxonomy" id="106549"/>
    <lineage>
        <taxon>Eukaryota</taxon>
        <taxon>Viridiplantae</taxon>
        <taxon>Streptophyta</taxon>
        <taxon>Embryophyta</taxon>
        <taxon>Tracheophyta</taxon>
        <taxon>Spermatophyta</taxon>
        <taxon>Magnoliopsida</taxon>
        <taxon>eudicotyledons</taxon>
        <taxon>Gunneridae</taxon>
        <taxon>Pentapetalae</taxon>
        <taxon>rosids</taxon>
        <taxon>fabids</taxon>
        <taxon>Rosales</taxon>
        <taxon>Rosaceae</taxon>
        <taxon>Amygdaloideae</taxon>
        <taxon>Maleae</taxon>
        <taxon>Malus</taxon>
    </lineage>
</organism>
<comment type="caution">
    <text evidence="8">The sequence shown here is derived from an EMBL/GenBank/DDBJ whole genome shotgun (WGS) entry which is preliminary data.</text>
</comment>
<evidence type="ECO:0000313" key="9">
    <source>
        <dbReference type="Proteomes" id="UP000315295"/>
    </source>
</evidence>
<protein>
    <recommendedName>
        <fullName evidence="5">Phospholipase A1</fullName>
        <ecNumber evidence="5">3.1.1.-</ecNumber>
    </recommendedName>
</protein>
<keyword evidence="3 5" id="KW-0442">Lipid degradation</keyword>
<feature type="region of interest" description="Disordered" evidence="6">
    <location>
        <begin position="187"/>
        <end position="206"/>
    </location>
</feature>
<dbReference type="Pfam" id="PF01764">
    <property type="entry name" value="Lipase_3"/>
    <property type="match status" value="1"/>
</dbReference>
<feature type="region of interest" description="Disordered" evidence="6">
    <location>
        <begin position="1"/>
        <end position="27"/>
    </location>
</feature>
<evidence type="ECO:0000256" key="2">
    <source>
        <dbReference type="ARBA" id="ARBA00022801"/>
    </source>
</evidence>
<dbReference type="PANTHER" id="PTHR31828">
    <property type="entry name" value="PHOSPHOLIPASE A1-IIGAMMA"/>
    <property type="match status" value="1"/>
</dbReference>
<dbReference type="GO" id="GO:0016042">
    <property type="term" value="P:lipid catabolic process"/>
    <property type="evidence" value="ECO:0007669"/>
    <property type="project" value="UniProtKB-UniRule"/>
</dbReference>
<evidence type="ECO:0000256" key="4">
    <source>
        <dbReference type="ARBA" id="ARBA00023098"/>
    </source>
</evidence>
<proteinExistence type="inferred from homology"/>
<sequence>MGNNNAKHTKITSHPLPPTSMATNQTDDHPAAAWSELLGSNNWDGLLDPLDLNLRTHILRCGNFCQATYDAFNNDQNSKYCGSSRYGKQSFFDKVMLQDAANYQVFCFLYATAQVSVPEALLLKSKSRESWDRESNWIGYIAVTTDEVSKAIGRREIYVAWRGTIRNYEWINGMGAELESAENILGSSHANGHQNHHDKDDDEDDEEVPKAMRGWLTMYISNDPKSPFTKTSARVQLVTRINELRNKYKDEKLSITMTGHSLGASLSVLSAFDLAENGVSDIPIAVFVFGCPHIGNKALKRRIEMHPNLKILHIKNTIDVIPHYPVHVMGYRKVGTELLIDTRKSPFLKESKNPFDWHNLEGMLHVVAGWNGEEGDFELRVKRSVALVNKSSDFLKEECHVPAVWWVEKNRGMVLDESGGEWVLPSPSDEDLPVPEF</sequence>
<dbReference type="FunFam" id="3.40.50.1820:FF:000065">
    <property type="entry name" value="Phospholipase A1-II 3"/>
    <property type="match status" value="1"/>
</dbReference>
<dbReference type="InterPro" id="IPR002921">
    <property type="entry name" value="Fungal_lipase-type"/>
</dbReference>
<keyword evidence="2 5" id="KW-0378">Hydrolase</keyword>
<dbReference type="GO" id="GO:0005737">
    <property type="term" value="C:cytoplasm"/>
    <property type="evidence" value="ECO:0007669"/>
    <property type="project" value="UniProtKB-ARBA"/>
</dbReference>
<evidence type="ECO:0000256" key="3">
    <source>
        <dbReference type="ARBA" id="ARBA00022963"/>
    </source>
</evidence>
<evidence type="ECO:0000313" key="8">
    <source>
        <dbReference type="EMBL" id="TQE03704.1"/>
    </source>
</evidence>
<reference evidence="8 9" key="1">
    <citation type="journal article" date="2019" name="G3 (Bethesda)">
        <title>Sequencing of a Wild Apple (Malus baccata) Genome Unravels the Differences Between Cultivated and Wild Apple Species Regarding Disease Resistance and Cold Tolerance.</title>
        <authorList>
            <person name="Chen X."/>
        </authorList>
    </citation>
    <scope>NUCLEOTIDE SEQUENCE [LARGE SCALE GENOMIC DNA]</scope>
    <source>
        <strain evidence="9">cv. Shandingzi</strain>
        <tissue evidence="8">Leaves</tissue>
    </source>
</reference>
<evidence type="ECO:0000256" key="1">
    <source>
        <dbReference type="ARBA" id="ARBA00010701"/>
    </source>
</evidence>
<dbReference type="InterPro" id="IPR029058">
    <property type="entry name" value="AB_hydrolase_fold"/>
</dbReference>
<dbReference type="Gene3D" id="3.40.50.1820">
    <property type="entry name" value="alpha/beta hydrolase"/>
    <property type="match status" value="1"/>
</dbReference>
<keyword evidence="9" id="KW-1185">Reference proteome</keyword>
<dbReference type="EC" id="3.1.1.-" evidence="5"/>
<keyword evidence="4 5" id="KW-0443">Lipid metabolism</keyword>
<dbReference type="CDD" id="cd00519">
    <property type="entry name" value="Lipase_3"/>
    <property type="match status" value="1"/>
</dbReference>
<dbReference type="AlphaFoldDB" id="A0A540MY63"/>
<comment type="similarity">
    <text evidence="1 5">Belongs to the AB hydrolase superfamily. Lipase family.</text>
</comment>
<gene>
    <name evidence="8" type="ORF">C1H46_010678</name>
</gene>